<accession>A0A193LGP4</accession>
<evidence type="ECO:0008006" key="4">
    <source>
        <dbReference type="Google" id="ProtNLM"/>
    </source>
</evidence>
<dbReference type="OrthoDB" id="9182237at2"/>
<feature type="transmembrane region" description="Helical" evidence="1">
    <location>
        <begin position="43"/>
        <end position="61"/>
    </location>
</feature>
<proteinExistence type="predicted"/>
<protein>
    <recommendedName>
        <fullName evidence="4">DUF2065 domain-containing protein</fullName>
    </recommendedName>
</protein>
<sequence>MMWHDIFTAFALYLILEGMIPFISPGNFRKTVARIAAMGDNNLRMSGLVAMAAGLLLLYIVRS</sequence>
<evidence type="ECO:0000256" key="1">
    <source>
        <dbReference type="SAM" id="Phobius"/>
    </source>
</evidence>
<organism evidence="2 3">
    <name type="scientific">Woeseia oceani</name>
    <dbReference type="NCBI Taxonomy" id="1548547"/>
    <lineage>
        <taxon>Bacteria</taxon>
        <taxon>Pseudomonadati</taxon>
        <taxon>Pseudomonadota</taxon>
        <taxon>Gammaproteobacteria</taxon>
        <taxon>Woeseiales</taxon>
        <taxon>Woeseiaceae</taxon>
        <taxon>Woeseia</taxon>
    </lineage>
</organism>
<keyword evidence="1" id="KW-0472">Membrane</keyword>
<feature type="transmembrane region" description="Helical" evidence="1">
    <location>
        <begin position="6"/>
        <end position="23"/>
    </location>
</feature>
<dbReference type="Pfam" id="PF09838">
    <property type="entry name" value="DUF2065"/>
    <property type="match status" value="1"/>
</dbReference>
<keyword evidence="1" id="KW-1133">Transmembrane helix</keyword>
<dbReference type="InterPro" id="IPR019201">
    <property type="entry name" value="DUF2065"/>
</dbReference>
<dbReference type="PANTHER" id="PTHR38602">
    <property type="entry name" value="INNER MEMBRANE PROTEIN-RELATED"/>
    <property type="match status" value="1"/>
</dbReference>
<dbReference type="AlphaFoldDB" id="A0A193LGP4"/>
<name>A0A193LGP4_9GAMM</name>
<keyword evidence="1" id="KW-0812">Transmembrane</keyword>
<dbReference type="KEGG" id="woc:BA177_10840"/>
<keyword evidence="3" id="KW-1185">Reference proteome</keyword>
<dbReference type="EMBL" id="CP016268">
    <property type="protein sequence ID" value="ANO51633.1"/>
    <property type="molecule type" value="Genomic_DNA"/>
</dbReference>
<dbReference type="PANTHER" id="PTHR38602:SF1">
    <property type="entry name" value="INNER MEMBRANE PROTEIN"/>
    <property type="match status" value="1"/>
</dbReference>
<dbReference type="Proteomes" id="UP000092695">
    <property type="component" value="Chromosome"/>
</dbReference>
<gene>
    <name evidence="2" type="ORF">BA177_10840</name>
</gene>
<evidence type="ECO:0000313" key="2">
    <source>
        <dbReference type="EMBL" id="ANO51633.1"/>
    </source>
</evidence>
<reference evidence="2 3" key="1">
    <citation type="submission" date="2016-06" db="EMBL/GenBank/DDBJ databases">
        <title>Complete genome sequence of a deep-branching marine Gamma Proteobacterium Woeseia oceani type strain XK5.</title>
        <authorList>
            <person name="Mu D."/>
            <person name="Du Z."/>
        </authorList>
    </citation>
    <scope>NUCLEOTIDE SEQUENCE [LARGE SCALE GENOMIC DNA]</scope>
    <source>
        <strain evidence="2 3">XK5</strain>
    </source>
</reference>
<dbReference type="STRING" id="1548547.BA177_10840"/>
<evidence type="ECO:0000313" key="3">
    <source>
        <dbReference type="Proteomes" id="UP000092695"/>
    </source>
</evidence>